<dbReference type="AlphaFoldDB" id="A0AA86RK95"/>
<gene>
    <name evidence="4" type="ORF">HINF_LOCUS17399</name>
    <name evidence="3" type="ORF">HINF_LOCUS64063</name>
</gene>
<dbReference type="InterPro" id="IPR036938">
    <property type="entry name" value="PAP2/HPO_sf"/>
</dbReference>
<dbReference type="Gene3D" id="1.20.144.10">
    <property type="entry name" value="Phosphatidic acid phosphatase type 2/haloperoxidase"/>
    <property type="match status" value="1"/>
</dbReference>
<proteinExistence type="predicted"/>
<comment type="caution">
    <text evidence="3">The sequence shown here is derived from an EMBL/GenBank/DDBJ whole genome shotgun (WGS) entry which is preliminary data.</text>
</comment>
<dbReference type="Pfam" id="PF01569">
    <property type="entry name" value="PAP2"/>
    <property type="match status" value="1"/>
</dbReference>
<evidence type="ECO:0000313" key="4">
    <source>
        <dbReference type="EMBL" id="CAL6001348.1"/>
    </source>
</evidence>
<keyword evidence="5" id="KW-1185">Reference proteome</keyword>
<feature type="transmembrane region" description="Helical" evidence="1">
    <location>
        <begin position="7"/>
        <end position="23"/>
    </location>
</feature>
<dbReference type="InterPro" id="IPR000326">
    <property type="entry name" value="PAP2/HPO"/>
</dbReference>
<reference evidence="4 5" key="2">
    <citation type="submission" date="2024-07" db="EMBL/GenBank/DDBJ databases">
        <authorList>
            <person name="Akdeniz Z."/>
        </authorList>
    </citation>
    <scope>NUCLEOTIDE SEQUENCE [LARGE SCALE GENOMIC DNA]</scope>
</reference>
<feature type="transmembrane region" description="Helical" evidence="1">
    <location>
        <begin position="29"/>
        <end position="50"/>
    </location>
</feature>
<feature type="transmembrane region" description="Helical" evidence="1">
    <location>
        <begin position="87"/>
        <end position="104"/>
    </location>
</feature>
<evidence type="ECO:0000256" key="1">
    <source>
        <dbReference type="SAM" id="Phobius"/>
    </source>
</evidence>
<keyword evidence="1" id="KW-0472">Membrane</keyword>
<sequence>MQKLLHYSPYISGLVTFAAFIYNSNDKQIQLHIVSLALQSALNIVLSAALKNLFRQPRPKSADFGFPSAHAMFWSGYLLTYYINFDFSYITLAIVLLLIFVCIHRVTSDYHSYDQVIWGVIFGGFWALLWEFIQVKTKYYLVASALKMWYAFTYHMVQENEKNYTEQDAPK</sequence>
<feature type="domain" description="Phosphatidic acid phosphatase type 2/haloperoxidase" evidence="2">
    <location>
        <begin position="37"/>
        <end position="130"/>
    </location>
</feature>
<keyword evidence="1" id="KW-1133">Transmembrane helix</keyword>
<dbReference type="SUPFAM" id="SSF48317">
    <property type="entry name" value="Acid phosphatase/Vanadium-dependent haloperoxidase"/>
    <property type="match status" value="1"/>
</dbReference>
<accession>A0AA86RK95</accession>
<evidence type="ECO:0000313" key="3">
    <source>
        <dbReference type="EMBL" id="CAI9976418.1"/>
    </source>
</evidence>
<dbReference type="PANTHER" id="PTHR14969">
    <property type="entry name" value="SPHINGOSINE-1-PHOSPHATE PHOSPHOHYDROLASE"/>
    <property type="match status" value="1"/>
</dbReference>
<protein>
    <submittedName>
        <fullName evidence="3">Dolichyldiphosphatase</fullName>
    </submittedName>
</protein>
<dbReference type="Proteomes" id="UP001642409">
    <property type="component" value="Unassembled WGS sequence"/>
</dbReference>
<dbReference type="EMBL" id="CATOUU010001173">
    <property type="protein sequence ID" value="CAI9976418.1"/>
    <property type="molecule type" value="Genomic_DNA"/>
</dbReference>
<dbReference type="GO" id="GO:0042392">
    <property type="term" value="F:sphingosine-1-phosphate phosphatase activity"/>
    <property type="evidence" value="ECO:0007669"/>
    <property type="project" value="TreeGrafter"/>
</dbReference>
<keyword evidence="1" id="KW-0812">Transmembrane</keyword>
<name>A0AA86RK95_9EUKA</name>
<evidence type="ECO:0000313" key="5">
    <source>
        <dbReference type="Proteomes" id="UP001642409"/>
    </source>
</evidence>
<dbReference type="PANTHER" id="PTHR14969:SF13">
    <property type="entry name" value="AT30094P"/>
    <property type="match status" value="1"/>
</dbReference>
<organism evidence="3">
    <name type="scientific">Hexamita inflata</name>
    <dbReference type="NCBI Taxonomy" id="28002"/>
    <lineage>
        <taxon>Eukaryota</taxon>
        <taxon>Metamonada</taxon>
        <taxon>Diplomonadida</taxon>
        <taxon>Hexamitidae</taxon>
        <taxon>Hexamitinae</taxon>
        <taxon>Hexamita</taxon>
    </lineage>
</organism>
<feature type="transmembrane region" description="Helical" evidence="1">
    <location>
        <begin position="116"/>
        <end position="133"/>
    </location>
</feature>
<reference evidence="3" key="1">
    <citation type="submission" date="2023-06" db="EMBL/GenBank/DDBJ databases">
        <authorList>
            <person name="Kurt Z."/>
        </authorList>
    </citation>
    <scope>NUCLEOTIDE SEQUENCE</scope>
</reference>
<evidence type="ECO:0000259" key="2">
    <source>
        <dbReference type="Pfam" id="PF01569"/>
    </source>
</evidence>
<dbReference type="EMBL" id="CAXDID020000043">
    <property type="protein sequence ID" value="CAL6001348.1"/>
    <property type="molecule type" value="Genomic_DNA"/>
</dbReference>